<evidence type="ECO:0000259" key="6">
    <source>
        <dbReference type="SMART" id="SM00592"/>
    </source>
</evidence>
<dbReference type="PANTHER" id="PTHR46655">
    <property type="entry name" value="HISTONE-LYSINE N-METHYLTRANSFERASE ATXR3"/>
    <property type="match status" value="1"/>
</dbReference>
<evidence type="ECO:0000256" key="2">
    <source>
        <dbReference type="ARBA" id="ARBA00023015"/>
    </source>
</evidence>
<feature type="region of interest" description="Disordered" evidence="5">
    <location>
        <begin position="430"/>
        <end position="461"/>
    </location>
</feature>
<dbReference type="InterPro" id="IPR037259">
    <property type="entry name" value="BRK_sf"/>
</dbReference>
<dbReference type="SUPFAM" id="SSF160481">
    <property type="entry name" value="BRK domain-like"/>
    <property type="match status" value="1"/>
</dbReference>
<keyword evidence="8" id="KW-1185">Reference proteome</keyword>
<dbReference type="InterPro" id="IPR045606">
    <property type="entry name" value="ATXR3_C"/>
</dbReference>
<accession>A0A1Y1HP07</accession>
<name>A0A1Y1HP07_KLENI</name>
<gene>
    <name evidence="7" type="ORF">KFL_000520360</name>
</gene>
<keyword evidence="2" id="KW-0805">Transcription regulation</keyword>
<dbReference type="Gene3D" id="2.170.270.10">
    <property type="entry name" value="SET domain"/>
    <property type="match status" value="1"/>
</dbReference>
<evidence type="ECO:0000256" key="5">
    <source>
        <dbReference type="SAM" id="MobiDB-lite"/>
    </source>
</evidence>
<feature type="compositionally biased region" description="Basic and acidic residues" evidence="5">
    <location>
        <begin position="87"/>
        <end position="170"/>
    </location>
</feature>
<feature type="compositionally biased region" description="Basic and acidic residues" evidence="5">
    <location>
        <begin position="374"/>
        <end position="387"/>
    </location>
</feature>
<dbReference type="Proteomes" id="UP000054558">
    <property type="component" value="Unassembled WGS sequence"/>
</dbReference>
<dbReference type="GO" id="GO:0005634">
    <property type="term" value="C:nucleus"/>
    <property type="evidence" value="ECO:0007669"/>
    <property type="project" value="UniProtKB-SubCell"/>
</dbReference>
<feature type="region of interest" description="Disordered" evidence="5">
    <location>
        <begin position="18"/>
        <end position="41"/>
    </location>
</feature>
<evidence type="ECO:0000313" key="7">
    <source>
        <dbReference type="EMBL" id="GAQ80364.1"/>
    </source>
</evidence>
<proteinExistence type="predicted"/>
<feature type="compositionally biased region" description="Low complexity" evidence="5">
    <location>
        <begin position="430"/>
        <end position="453"/>
    </location>
</feature>
<feature type="compositionally biased region" description="Polar residues" evidence="5">
    <location>
        <begin position="1363"/>
        <end position="1378"/>
    </location>
</feature>
<dbReference type="InterPro" id="IPR006576">
    <property type="entry name" value="BRK_domain"/>
</dbReference>
<feature type="region of interest" description="Disordered" evidence="5">
    <location>
        <begin position="374"/>
        <end position="410"/>
    </location>
</feature>
<dbReference type="SMART" id="SM00592">
    <property type="entry name" value="BRK"/>
    <property type="match status" value="1"/>
</dbReference>
<dbReference type="Pfam" id="PF19633">
    <property type="entry name" value="SDG2_C"/>
    <property type="match status" value="2"/>
</dbReference>
<dbReference type="Gene3D" id="3.40.5.120">
    <property type="match status" value="1"/>
</dbReference>
<comment type="subcellular location">
    <subcellularLocation>
        <location evidence="1">Nucleus</location>
    </subcellularLocation>
</comment>
<feature type="compositionally biased region" description="Basic and acidic residues" evidence="5">
    <location>
        <begin position="1385"/>
        <end position="1397"/>
    </location>
</feature>
<keyword evidence="4" id="KW-0539">Nucleus</keyword>
<feature type="compositionally biased region" description="Polar residues" evidence="5">
    <location>
        <begin position="1344"/>
        <end position="1353"/>
    </location>
</feature>
<feature type="region of interest" description="Disordered" evidence="5">
    <location>
        <begin position="330"/>
        <end position="353"/>
    </location>
</feature>
<evidence type="ECO:0000256" key="1">
    <source>
        <dbReference type="ARBA" id="ARBA00004123"/>
    </source>
</evidence>
<dbReference type="Pfam" id="PF07533">
    <property type="entry name" value="BRK"/>
    <property type="match status" value="1"/>
</dbReference>
<dbReference type="InterPro" id="IPR046341">
    <property type="entry name" value="SET_dom_sf"/>
</dbReference>
<dbReference type="OrthoDB" id="308383at2759"/>
<dbReference type="EMBL" id="DF237001">
    <property type="protein sequence ID" value="GAQ80364.1"/>
    <property type="molecule type" value="Genomic_DNA"/>
</dbReference>
<dbReference type="SUPFAM" id="SSF82199">
    <property type="entry name" value="SET domain"/>
    <property type="match status" value="1"/>
</dbReference>
<dbReference type="STRING" id="105231.A0A1Y1HP07"/>
<reference evidence="7 8" key="1">
    <citation type="journal article" date="2014" name="Nat. Commun.">
        <title>Klebsormidium flaccidum genome reveals primary factors for plant terrestrial adaptation.</title>
        <authorList>
            <person name="Hori K."/>
            <person name="Maruyama F."/>
            <person name="Fujisawa T."/>
            <person name="Togashi T."/>
            <person name="Yamamoto N."/>
            <person name="Seo M."/>
            <person name="Sato S."/>
            <person name="Yamada T."/>
            <person name="Mori H."/>
            <person name="Tajima N."/>
            <person name="Moriyama T."/>
            <person name="Ikeuchi M."/>
            <person name="Watanabe M."/>
            <person name="Wada H."/>
            <person name="Kobayashi K."/>
            <person name="Saito M."/>
            <person name="Masuda T."/>
            <person name="Sasaki-Sekimoto Y."/>
            <person name="Mashiguchi K."/>
            <person name="Awai K."/>
            <person name="Shimojima M."/>
            <person name="Masuda S."/>
            <person name="Iwai M."/>
            <person name="Nobusawa T."/>
            <person name="Narise T."/>
            <person name="Kondo S."/>
            <person name="Saito H."/>
            <person name="Sato R."/>
            <person name="Murakawa M."/>
            <person name="Ihara Y."/>
            <person name="Oshima-Yamada Y."/>
            <person name="Ohtaka K."/>
            <person name="Satoh M."/>
            <person name="Sonobe K."/>
            <person name="Ishii M."/>
            <person name="Ohtani R."/>
            <person name="Kanamori-Sato M."/>
            <person name="Honoki R."/>
            <person name="Miyazaki D."/>
            <person name="Mochizuki H."/>
            <person name="Umetsu J."/>
            <person name="Higashi K."/>
            <person name="Shibata D."/>
            <person name="Kamiya Y."/>
            <person name="Sato N."/>
            <person name="Nakamura Y."/>
            <person name="Tabata S."/>
            <person name="Ida S."/>
            <person name="Kurokawa K."/>
            <person name="Ohta H."/>
        </authorList>
    </citation>
    <scope>NUCLEOTIDE SEQUENCE [LARGE SCALE GENOMIC DNA]</scope>
    <source>
        <strain evidence="7 8">NIES-2285</strain>
    </source>
</reference>
<keyword evidence="3" id="KW-0804">Transcription</keyword>
<feature type="region of interest" description="Disordered" evidence="5">
    <location>
        <begin position="1321"/>
        <end position="1466"/>
    </location>
</feature>
<protein>
    <recommendedName>
        <fullName evidence="6">BRK domain-containing protein</fullName>
    </recommendedName>
</protein>
<evidence type="ECO:0000313" key="8">
    <source>
        <dbReference type="Proteomes" id="UP000054558"/>
    </source>
</evidence>
<dbReference type="PANTHER" id="PTHR46655:SF1">
    <property type="entry name" value="HISTONE-LYSINE N-METHYLTRANSFERASE ATXR3"/>
    <property type="match status" value="1"/>
</dbReference>
<evidence type="ECO:0000256" key="4">
    <source>
        <dbReference type="ARBA" id="ARBA00023242"/>
    </source>
</evidence>
<feature type="region of interest" description="Disordered" evidence="5">
    <location>
        <begin position="87"/>
        <end position="197"/>
    </location>
</feature>
<sequence>MASLQSGIPEVVVAAASDLQSRTESEGSVVHLSGTGTGGAANVVAAKDRAAALKEKAEVLKAKARKLKEDAEEKQRAAERARLAILRKAREKEEKEERERERARERERELDQEREQEMEREKEMQKERERERELESAREKEQEAEEEKEREREREREQEREVDREWERGAENGVDTVMQDAKAEQSGSLVDHEHGSSADAAPLDGAVEALVVASMSLGTPRIPLLRRGSLGSGEFSRFRKSESFPEIANGDHEMMDAAVSLSPLGRMGRLKVQIPDRLLELQMEDLPEFPGGFGEKASPAEDAAAAAMLEISMTPTSELHAGFRDTPAQGVNVGSGGASTAEVTEGRTKRKRKRNRMYFDDDVAVGWHDLDTPRVASEGEKKSDSLPKPKKKLKITFKGPAALAQKDPHSGKNIRKLKSLKLIKAKASKAAAAPPKVKTPVARTPLPKSPLELKSPESPEDAQCPVCQALRRFDCGAESAHPRCIKAAGADNAAVQGGPNAKAAAVVLMAALNSRKDASFEPWAGTGEEQLERVPVWEPVTGKRLVGEDGPRLRNLASWLLLNPGWEVLPRGELEKPPPPAEPEPIPTPAPPAEIAVVPTPLEELKQWRGVQAELALLLQAWSSLRGRADAGCFGSSQEAVAACRFLDPDFGPLCDLLGEERYADLETLLADFSRACNAAAVVRINDLKKGCYAPSSLHTSPARFVGAAEILIRHGSADLRSIADGVNSGRVLRDGAMVMRSAYTNKEPMTAGPWRREPWPRSTIPALIDTRTDQPSGGAEAGGLGPSLAFDVDVGAVDGWGVDPFTRRGILDALPKDAAREGGGVKSRAKTVGDFVTQKLLPALNDRGPQGWDIFESLKALGLAAGRSRDASLVEAVTELAHKMMETGPLWFRVHPKGTSLVCQRAGGLDAGTCVASYPPSTILRPYQWFELQEGLRKQSKEAELKPPNRVDFLLVEQAATSKEGYEVFFVDVRNREGAPPTQLLHSCQATCQPVIRRVQGRPTVDIQTAQRVEQGQELTLNYTCYTDSDDDVTRNVCLCGMPACRGSCFVHLGRGPATAVLNETHSLPDRLAVLLRASSEDLTAAEEELIVGHGFGPMLPDKGDGHAPAWLRKWAALALGYIEREQELVARALQGPEHGYSKSVAAAEAKHLLPLRLQHLYITLDRVQHCLAGQPPDVRERPPLRALNAGEVCEYLWTGRRSVGRCLVGRLAPVLCPDCTARGKERLKLIQHPTPGCAALHRALRTPSTSTGESPADVIKAALNQLAADISAFESDVCVAARDLLRFLTSTETFIQAHRYDPVTSAPVSIPVGDVSGAPLSQAGPIPQLPQPEASGRLTGSELRQSEQGDSVLSEGAPLSTAAQNAEPFSSISKPSVSAAASRHPDRDATNRDAPESGLPGTREGNGATMRAQDFAGVAARSRVSDELRKKTAGASSSDGVDSEEAHTGPSTGRESAHVAAGASADGAARPCVVSFTKTYPGEYILAQLLFWHRNAPGFDPVAALGESLRGTCLLPDAESVTRPAVPGERATWLRKLTTEPGGPWPSQWRFKEDALQATLGNPLVDAAIRRQITCESGALLLPPLLLDNI</sequence>
<organism evidence="7 8">
    <name type="scientific">Klebsormidium nitens</name>
    <name type="common">Green alga</name>
    <name type="synonym">Ulothrix nitens</name>
    <dbReference type="NCBI Taxonomy" id="105231"/>
    <lineage>
        <taxon>Eukaryota</taxon>
        <taxon>Viridiplantae</taxon>
        <taxon>Streptophyta</taxon>
        <taxon>Klebsormidiophyceae</taxon>
        <taxon>Klebsormidiales</taxon>
        <taxon>Klebsormidiaceae</taxon>
        <taxon>Klebsormidium</taxon>
    </lineage>
</organism>
<evidence type="ECO:0000256" key="3">
    <source>
        <dbReference type="ARBA" id="ARBA00023163"/>
    </source>
</evidence>
<feature type="domain" description="BRK" evidence="6">
    <location>
        <begin position="529"/>
        <end position="573"/>
    </location>
</feature>